<evidence type="ECO:0000313" key="2">
    <source>
        <dbReference type="Proteomes" id="UP000315252"/>
    </source>
</evidence>
<reference evidence="1 2" key="1">
    <citation type="submission" date="2019-06" db="EMBL/GenBank/DDBJ databases">
        <title>Whole genome sequence for Rhodospirillaceae sp. R148.</title>
        <authorList>
            <person name="Wang G."/>
        </authorList>
    </citation>
    <scope>NUCLEOTIDE SEQUENCE [LARGE SCALE GENOMIC DNA]</scope>
    <source>
        <strain evidence="1 2">R148</strain>
    </source>
</reference>
<dbReference type="OrthoDB" id="8478534at2"/>
<dbReference type="RefSeq" id="WP_142898364.1">
    <property type="nucleotide sequence ID" value="NZ_ML660059.1"/>
</dbReference>
<gene>
    <name evidence="1" type="ORF">FKG95_20860</name>
</gene>
<dbReference type="Pfam" id="PF07310">
    <property type="entry name" value="PAS_5"/>
    <property type="match status" value="1"/>
</dbReference>
<name>A0A545TFZ5_9PROT</name>
<protein>
    <submittedName>
        <fullName evidence="1">PAS domain-containing protein</fullName>
    </submittedName>
</protein>
<dbReference type="Proteomes" id="UP000315252">
    <property type="component" value="Unassembled WGS sequence"/>
</dbReference>
<dbReference type="AlphaFoldDB" id="A0A545TFZ5"/>
<comment type="caution">
    <text evidence="1">The sequence shown here is derived from an EMBL/GenBank/DDBJ whole genome shotgun (WGS) entry which is preliminary data.</text>
</comment>
<accession>A0A545TFZ5</accession>
<dbReference type="EMBL" id="VHSH01000008">
    <property type="protein sequence ID" value="TQV76101.1"/>
    <property type="molecule type" value="Genomic_DNA"/>
</dbReference>
<evidence type="ECO:0000313" key="1">
    <source>
        <dbReference type="EMBL" id="TQV76101.1"/>
    </source>
</evidence>
<sequence length="156" mass="17699">MGDTPKTYDPGDLPDRLRQALEHWKRLKGARALPLRSAFDPLDVPSLLPHLLMVEVVRDGQDQPFKDFRFRLVGTYIDDRVKDSYTGKRLSEIEGKGPGSEVWNAYSEVEASGTPKLLSLNYIGPMDGIKKSWEIFLPFSIQGECVDFILVLIEFD</sequence>
<organism evidence="1 2">
    <name type="scientific">Denitrobaculum tricleocarpae</name>
    <dbReference type="NCBI Taxonomy" id="2591009"/>
    <lineage>
        <taxon>Bacteria</taxon>
        <taxon>Pseudomonadati</taxon>
        <taxon>Pseudomonadota</taxon>
        <taxon>Alphaproteobacteria</taxon>
        <taxon>Rhodospirillales</taxon>
        <taxon>Rhodospirillaceae</taxon>
        <taxon>Denitrobaculum</taxon>
    </lineage>
</organism>
<keyword evidence="2" id="KW-1185">Reference proteome</keyword>
<proteinExistence type="predicted"/>
<dbReference type="InterPro" id="IPR009922">
    <property type="entry name" value="DUF1457"/>
</dbReference>